<dbReference type="EMBL" id="JACCQK010000003">
    <property type="protein sequence ID" value="MBG0778317.1"/>
    <property type="molecule type" value="Genomic_DNA"/>
</dbReference>
<dbReference type="Proteomes" id="UP000706172">
    <property type="component" value="Unassembled WGS sequence"/>
</dbReference>
<accession>A0A931CNL4</accession>
<evidence type="ECO:0000313" key="3">
    <source>
        <dbReference type="EMBL" id="MBG0778317.1"/>
    </source>
</evidence>
<comment type="caution">
    <text evidence="3">The sequence shown here is derived from an EMBL/GenBank/DDBJ whole genome shotgun (WGS) entry which is preliminary data.</text>
</comment>
<protein>
    <submittedName>
        <fullName evidence="3">Uncharacterized protein</fullName>
    </submittedName>
</protein>
<proteinExistence type="predicted"/>
<sequence>MSPSALIAVDVILLYTLLGPLVLFAVYVLFDRISQDDSPGPKAGPSKKDPALGSARDIDDFFDQA</sequence>
<evidence type="ECO:0000256" key="2">
    <source>
        <dbReference type="SAM" id="Phobius"/>
    </source>
</evidence>
<feature type="transmembrane region" description="Helical" evidence="2">
    <location>
        <begin position="6"/>
        <end position="30"/>
    </location>
</feature>
<organism evidence="3 4">
    <name type="scientific">Desulfotignum balticum</name>
    <dbReference type="NCBI Taxonomy" id="115781"/>
    <lineage>
        <taxon>Bacteria</taxon>
        <taxon>Pseudomonadati</taxon>
        <taxon>Thermodesulfobacteriota</taxon>
        <taxon>Desulfobacteria</taxon>
        <taxon>Desulfobacterales</taxon>
        <taxon>Desulfobacteraceae</taxon>
        <taxon>Desulfotignum</taxon>
    </lineage>
</organism>
<evidence type="ECO:0000256" key="1">
    <source>
        <dbReference type="SAM" id="MobiDB-lite"/>
    </source>
</evidence>
<gene>
    <name evidence="3" type="ORF">H0S81_00070</name>
</gene>
<keyword evidence="2" id="KW-1133">Transmembrane helix</keyword>
<name>A0A931CNL4_9BACT</name>
<keyword evidence="2" id="KW-0472">Membrane</keyword>
<evidence type="ECO:0000313" key="4">
    <source>
        <dbReference type="Proteomes" id="UP000706172"/>
    </source>
</evidence>
<reference evidence="3" key="1">
    <citation type="submission" date="2020-07" db="EMBL/GenBank/DDBJ databases">
        <title>Severe corrosion of carbon steel in oil field produced water can be linked to methanogenic archaea containing a special type of NiFe hydrogenase.</title>
        <authorList>
            <person name="Lahme S."/>
            <person name="Mand J."/>
            <person name="Longwell J."/>
            <person name="Smith R."/>
            <person name="Enning D."/>
        </authorList>
    </citation>
    <scope>NUCLEOTIDE SEQUENCE</scope>
    <source>
        <strain evidence="3">MIC098Bin6</strain>
    </source>
</reference>
<dbReference type="AlphaFoldDB" id="A0A931CNL4"/>
<feature type="region of interest" description="Disordered" evidence="1">
    <location>
        <begin position="34"/>
        <end position="65"/>
    </location>
</feature>
<keyword evidence="2" id="KW-0812">Transmembrane</keyword>